<organism evidence="2 3">
    <name type="scientific">Pleurodeles waltl</name>
    <name type="common">Iberian ribbed newt</name>
    <dbReference type="NCBI Taxonomy" id="8319"/>
    <lineage>
        <taxon>Eukaryota</taxon>
        <taxon>Metazoa</taxon>
        <taxon>Chordata</taxon>
        <taxon>Craniata</taxon>
        <taxon>Vertebrata</taxon>
        <taxon>Euteleostomi</taxon>
        <taxon>Amphibia</taxon>
        <taxon>Batrachia</taxon>
        <taxon>Caudata</taxon>
        <taxon>Salamandroidea</taxon>
        <taxon>Salamandridae</taxon>
        <taxon>Pleurodelinae</taxon>
        <taxon>Pleurodeles</taxon>
    </lineage>
</organism>
<comment type="caution">
    <text evidence="2">The sequence shown here is derived from an EMBL/GenBank/DDBJ whole genome shotgun (WGS) entry which is preliminary data.</text>
</comment>
<evidence type="ECO:0000313" key="3">
    <source>
        <dbReference type="Proteomes" id="UP001066276"/>
    </source>
</evidence>
<feature type="region of interest" description="Disordered" evidence="1">
    <location>
        <begin position="1"/>
        <end position="96"/>
    </location>
</feature>
<accession>A0AAV7RCY9</accession>
<feature type="compositionally biased region" description="Polar residues" evidence="1">
    <location>
        <begin position="44"/>
        <end position="54"/>
    </location>
</feature>
<evidence type="ECO:0000256" key="1">
    <source>
        <dbReference type="SAM" id="MobiDB-lite"/>
    </source>
</evidence>
<name>A0AAV7RCY9_PLEWA</name>
<reference evidence="2" key="1">
    <citation type="journal article" date="2022" name="bioRxiv">
        <title>Sequencing and chromosome-scale assembly of the giantPleurodeles waltlgenome.</title>
        <authorList>
            <person name="Brown T."/>
            <person name="Elewa A."/>
            <person name="Iarovenko S."/>
            <person name="Subramanian E."/>
            <person name="Araus A.J."/>
            <person name="Petzold A."/>
            <person name="Susuki M."/>
            <person name="Suzuki K.-i.T."/>
            <person name="Hayashi T."/>
            <person name="Toyoda A."/>
            <person name="Oliveira C."/>
            <person name="Osipova E."/>
            <person name="Leigh N.D."/>
            <person name="Simon A."/>
            <person name="Yun M.H."/>
        </authorList>
    </citation>
    <scope>NUCLEOTIDE SEQUENCE</scope>
    <source>
        <strain evidence="2">20211129_DDA</strain>
        <tissue evidence="2">Liver</tissue>
    </source>
</reference>
<feature type="compositionally biased region" description="Low complexity" evidence="1">
    <location>
        <begin position="12"/>
        <end position="23"/>
    </location>
</feature>
<feature type="compositionally biased region" description="Low complexity" evidence="1">
    <location>
        <begin position="86"/>
        <end position="96"/>
    </location>
</feature>
<feature type="compositionally biased region" description="Low complexity" evidence="1">
    <location>
        <begin position="61"/>
        <end position="71"/>
    </location>
</feature>
<gene>
    <name evidence="2" type="ORF">NDU88_003387</name>
</gene>
<sequence length="192" mass="19682">MSAHARDRSRNAAGQSAAALRAAPVIEAATSARSWPRPKAGYLSSGSPAQSALQRQGGGRSSPSPAASAAPSRPPRGSPVPAQRQPPAGSAPSPVVCAAPPGISAAARYTARSATPRRHLDCRDECFHESRVLPLRFSQLGVSPEGAVSLSDVSDGCPRAGCVQAFALERDQLQCSYGVALGIPVGKMMSSE</sequence>
<dbReference type="AlphaFoldDB" id="A0AAV7RCY9"/>
<dbReference type="Proteomes" id="UP001066276">
    <property type="component" value="Chromosome 5"/>
</dbReference>
<proteinExistence type="predicted"/>
<evidence type="ECO:0000313" key="2">
    <source>
        <dbReference type="EMBL" id="KAJ1150597.1"/>
    </source>
</evidence>
<protein>
    <submittedName>
        <fullName evidence="2">Uncharacterized protein</fullName>
    </submittedName>
</protein>
<feature type="compositionally biased region" description="Basic and acidic residues" evidence="1">
    <location>
        <begin position="1"/>
        <end position="10"/>
    </location>
</feature>
<keyword evidence="3" id="KW-1185">Reference proteome</keyword>
<dbReference type="EMBL" id="JANPWB010000009">
    <property type="protein sequence ID" value="KAJ1150597.1"/>
    <property type="molecule type" value="Genomic_DNA"/>
</dbReference>